<dbReference type="PANTHER" id="PTHR36454">
    <property type="entry name" value="LMO2823 PROTEIN"/>
    <property type="match status" value="1"/>
</dbReference>
<comment type="caution">
    <text evidence="1">The sequence shown here is derived from an EMBL/GenBank/DDBJ whole genome shotgun (WGS) entry which is preliminary data.</text>
</comment>
<dbReference type="PANTHER" id="PTHR36454:SF1">
    <property type="entry name" value="DUF1015 DOMAIN-CONTAINING PROTEIN"/>
    <property type="match status" value="1"/>
</dbReference>
<feature type="non-terminal residue" evidence="1">
    <location>
        <position position="75"/>
    </location>
</feature>
<evidence type="ECO:0000313" key="1">
    <source>
        <dbReference type="EMBL" id="GAG10588.1"/>
    </source>
</evidence>
<dbReference type="InterPro" id="IPR008323">
    <property type="entry name" value="UCP033563"/>
</dbReference>
<dbReference type="Pfam" id="PF06245">
    <property type="entry name" value="DUF1015"/>
    <property type="match status" value="1"/>
</dbReference>
<proteinExistence type="predicted"/>
<gene>
    <name evidence="1" type="ORF">S01H1_33374</name>
</gene>
<reference evidence="1" key="1">
    <citation type="journal article" date="2014" name="Front. Microbiol.">
        <title>High frequency of phylogenetically diverse reductive dehalogenase-homologous genes in deep subseafloor sedimentary metagenomes.</title>
        <authorList>
            <person name="Kawai M."/>
            <person name="Futagami T."/>
            <person name="Toyoda A."/>
            <person name="Takaki Y."/>
            <person name="Nishi S."/>
            <person name="Hori S."/>
            <person name="Arai W."/>
            <person name="Tsubouchi T."/>
            <person name="Morono Y."/>
            <person name="Uchiyama I."/>
            <person name="Ito T."/>
            <person name="Fujiyama A."/>
            <person name="Inagaki F."/>
            <person name="Takami H."/>
        </authorList>
    </citation>
    <scope>NUCLEOTIDE SEQUENCE</scope>
    <source>
        <strain evidence="1">Expedition CK06-06</strain>
    </source>
</reference>
<evidence type="ECO:0008006" key="2">
    <source>
        <dbReference type="Google" id="ProtNLM"/>
    </source>
</evidence>
<dbReference type="AlphaFoldDB" id="X0VDP7"/>
<organism evidence="1">
    <name type="scientific">marine sediment metagenome</name>
    <dbReference type="NCBI Taxonomy" id="412755"/>
    <lineage>
        <taxon>unclassified sequences</taxon>
        <taxon>metagenomes</taxon>
        <taxon>ecological metagenomes</taxon>
    </lineage>
</organism>
<sequence length="75" mass="8373">MIRIHPFTALRPTFEDASEVSSDPYDVISTSEARERAAGKPKSFLHVVRSEIDLPEDTDCHAPEVYKKASDNLQG</sequence>
<protein>
    <recommendedName>
        <fullName evidence="2">DUF1015 domain-containing protein</fullName>
    </recommendedName>
</protein>
<dbReference type="EMBL" id="BARS01020717">
    <property type="protein sequence ID" value="GAG10588.1"/>
    <property type="molecule type" value="Genomic_DNA"/>
</dbReference>
<name>X0VDP7_9ZZZZ</name>
<accession>X0VDP7</accession>